<reference evidence="11 12" key="1">
    <citation type="submission" date="2017-02" db="EMBL/GenBank/DDBJ databases">
        <authorList>
            <person name="Peterson S.W."/>
        </authorList>
    </citation>
    <scope>NUCLEOTIDE SEQUENCE [LARGE SCALE GENOMIC DNA]</scope>
    <source>
        <strain evidence="11 12">S285</strain>
    </source>
</reference>
<comment type="similarity">
    <text evidence="1">In the C-terminal section; belongs to the transferase hexapeptide repeat family.</text>
</comment>
<keyword evidence="3" id="KW-0808">Transferase</keyword>
<keyword evidence="5" id="KW-0460">Magnesium</keyword>
<dbReference type="AlphaFoldDB" id="A0A1W6MQR8"/>
<dbReference type="OrthoDB" id="9779263at2"/>
<evidence type="ECO:0000256" key="3">
    <source>
        <dbReference type="ARBA" id="ARBA00022679"/>
    </source>
</evidence>
<keyword evidence="12" id="KW-1185">Reference proteome</keyword>
<sequence length="242" mass="26165">MAEIGALIAAAGRGSRAGLPFPKTLYPIQGKPILLRIFEMLRSYDAQPTVIVSPSGADPIAQSLEMAQMPAHFVIQPEPRGMGDAVLKYAQSPAYASAEHVLLIWGDVPFVQPETVSEMVAAHLREDNDFTFVTRRVARPYTVVSRDAGGGVAGVIETREAGGAPPSEGERDIGLFVFRKRPVMETLAQDLPGRRGRSTGEHGFLYVIEHLVHAGRKIAALPIAKEIELVSLNSLQDLNGFT</sequence>
<dbReference type="SUPFAM" id="SSF53448">
    <property type="entry name" value="Nucleotide-diphospho-sugar transferases"/>
    <property type="match status" value="1"/>
</dbReference>
<dbReference type="InterPro" id="IPR029044">
    <property type="entry name" value="Nucleotide-diphossugar_trans"/>
</dbReference>
<dbReference type="KEGG" id="mbry:B1812_01375"/>
<accession>A0A1W6MQR8</accession>
<comment type="function">
    <text evidence="9">Catalyzes the last two sequential reactions in the de novo biosynthetic pathway for UDP-N-acetylglucosamine (UDP-GlcNAc). The C-terminal domain catalyzes the transfer of acetyl group from acetyl coenzyme A to glucosamine-1-phosphate (GlcN-1-P) to produce N-acetylglucosamine-1-phosphate (GlcNAc-1-P), which is converted into UDP-GlcNAc by the transfer of uridine 5-monophosphate (from uridine 5-triphosphate), a reaction catalyzed by the N-terminal domain.</text>
</comment>
<evidence type="ECO:0000313" key="12">
    <source>
        <dbReference type="Proteomes" id="UP000193978"/>
    </source>
</evidence>
<dbReference type="EMBL" id="CP019948">
    <property type="protein sequence ID" value="ARN79944.1"/>
    <property type="molecule type" value="Genomic_DNA"/>
</dbReference>
<protein>
    <recommendedName>
        <fullName evidence="10">MobA-like NTP transferase domain-containing protein</fullName>
    </recommendedName>
</protein>
<dbReference type="PANTHER" id="PTHR43584">
    <property type="entry name" value="NUCLEOTIDYL TRANSFERASE"/>
    <property type="match status" value="1"/>
</dbReference>
<evidence type="ECO:0000313" key="11">
    <source>
        <dbReference type="EMBL" id="ARN79944.1"/>
    </source>
</evidence>
<dbReference type="Proteomes" id="UP000193978">
    <property type="component" value="Chromosome"/>
</dbReference>
<evidence type="ECO:0000256" key="9">
    <source>
        <dbReference type="ARBA" id="ARBA00049628"/>
    </source>
</evidence>
<name>A0A1W6MQR8_9HYPH</name>
<proteinExistence type="inferred from homology"/>
<evidence type="ECO:0000256" key="7">
    <source>
        <dbReference type="ARBA" id="ARBA00048247"/>
    </source>
</evidence>
<dbReference type="InterPro" id="IPR050065">
    <property type="entry name" value="GlmU-like"/>
</dbReference>
<organism evidence="11 12">
    <name type="scientific">Methylocystis bryophila</name>
    <dbReference type="NCBI Taxonomy" id="655015"/>
    <lineage>
        <taxon>Bacteria</taxon>
        <taxon>Pseudomonadati</taxon>
        <taxon>Pseudomonadota</taxon>
        <taxon>Alphaproteobacteria</taxon>
        <taxon>Hyphomicrobiales</taxon>
        <taxon>Methylocystaceae</taxon>
        <taxon>Methylocystis</taxon>
    </lineage>
</organism>
<dbReference type="Pfam" id="PF12804">
    <property type="entry name" value="NTP_transf_3"/>
    <property type="match status" value="1"/>
</dbReference>
<evidence type="ECO:0000256" key="4">
    <source>
        <dbReference type="ARBA" id="ARBA00022695"/>
    </source>
</evidence>
<dbReference type="GO" id="GO:0019134">
    <property type="term" value="F:glucosamine-1-phosphate N-acetyltransferase activity"/>
    <property type="evidence" value="ECO:0007669"/>
    <property type="project" value="UniProtKB-EC"/>
</dbReference>
<dbReference type="PANTHER" id="PTHR43584:SF3">
    <property type="entry name" value="BIFUNCTIONAL PROTEIN GLMU"/>
    <property type="match status" value="1"/>
</dbReference>
<evidence type="ECO:0000256" key="6">
    <source>
        <dbReference type="ARBA" id="ARBA00023315"/>
    </source>
</evidence>
<evidence type="ECO:0000256" key="1">
    <source>
        <dbReference type="ARBA" id="ARBA00007707"/>
    </source>
</evidence>
<evidence type="ECO:0000259" key="10">
    <source>
        <dbReference type="Pfam" id="PF12804"/>
    </source>
</evidence>
<dbReference type="InterPro" id="IPR025877">
    <property type="entry name" value="MobA-like_NTP_Trfase"/>
</dbReference>
<gene>
    <name evidence="11" type="ORF">B1812_01375</name>
</gene>
<dbReference type="Gene3D" id="3.90.550.10">
    <property type="entry name" value="Spore Coat Polysaccharide Biosynthesis Protein SpsA, Chain A"/>
    <property type="match status" value="1"/>
</dbReference>
<evidence type="ECO:0000256" key="2">
    <source>
        <dbReference type="ARBA" id="ARBA00007947"/>
    </source>
</evidence>
<evidence type="ECO:0000256" key="5">
    <source>
        <dbReference type="ARBA" id="ARBA00022842"/>
    </source>
</evidence>
<feature type="domain" description="MobA-like NTP transferase" evidence="10">
    <location>
        <begin position="6"/>
        <end position="144"/>
    </location>
</feature>
<keyword evidence="4" id="KW-0548">Nucleotidyltransferase</keyword>
<dbReference type="RefSeq" id="WP_158658533.1">
    <property type="nucleotide sequence ID" value="NZ_AP027149.1"/>
</dbReference>
<evidence type="ECO:0000256" key="8">
    <source>
        <dbReference type="ARBA" id="ARBA00048493"/>
    </source>
</evidence>
<comment type="similarity">
    <text evidence="2">In the N-terminal section; belongs to the N-acetylglucosamine-1-phosphate uridyltransferase family.</text>
</comment>
<dbReference type="GO" id="GO:0003977">
    <property type="term" value="F:UDP-N-acetylglucosamine diphosphorylase activity"/>
    <property type="evidence" value="ECO:0007669"/>
    <property type="project" value="UniProtKB-EC"/>
</dbReference>
<keyword evidence="6" id="KW-0012">Acyltransferase</keyword>
<dbReference type="STRING" id="655015.B1812_01375"/>
<comment type="catalytic activity">
    <reaction evidence="8">
        <text>N-acetyl-alpha-D-glucosamine 1-phosphate + UTP + H(+) = UDP-N-acetyl-alpha-D-glucosamine + diphosphate</text>
        <dbReference type="Rhea" id="RHEA:13509"/>
        <dbReference type="ChEBI" id="CHEBI:15378"/>
        <dbReference type="ChEBI" id="CHEBI:33019"/>
        <dbReference type="ChEBI" id="CHEBI:46398"/>
        <dbReference type="ChEBI" id="CHEBI:57705"/>
        <dbReference type="ChEBI" id="CHEBI:57776"/>
        <dbReference type="EC" id="2.7.7.23"/>
    </reaction>
</comment>
<comment type="catalytic activity">
    <reaction evidence="7">
        <text>alpha-D-glucosamine 1-phosphate + acetyl-CoA = N-acetyl-alpha-D-glucosamine 1-phosphate + CoA + H(+)</text>
        <dbReference type="Rhea" id="RHEA:13725"/>
        <dbReference type="ChEBI" id="CHEBI:15378"/>
        <dbReference type="ChEBI" id="CHEBI:57287"/>
        <dbReference type="ChEBI" id="CHEBI:57288"/>
        <dbReference type="ChEBI" id="CHEBI:57776"/>
        <dbReference type="ChEBI" id="CHEBI:58516"/>
        <dbReference type="EC" id="2.3.1.157"/>
    </reaction>
</comment>